<dbReference type="EC" id="2.7.13.3" evidence="2"/>
<keyword evidence="3" id="KW-0808">Transferase</keyword>
<keyword evidence="11" id="KW-1185">Reference proteome</keyword>
<dbReference type="SUPFAM" id="SSF55874">
    <property type="entry name" value="ATPase domain of HSP90 chaperone/DNA topoisomerase II/histidine kinase"/>
    <property type="match status" value="1"/>
</dbReference>
<dbReference type="InterPro" id="IPR000014">
    <property type="entry name" value="PAS"/>
</dbReference>
<dbReference type="PROSITE" id="PS50109">
    <property type="entry name" value="HIS_KIN"/>
    <property type="match status" value="1"/>
</dbReference>
<evidence type="ECO:0000256" key="5">
    <source>
        <dbReference type="ARBA" id="ARBA00022777"/>
    </source>
</evidence>
<evidence type="ECO:0000313" key="10">
    <source>
        <dbReference type="EMBL" id="SIR26375.1"/>
    </source>
</evidence>
<dbReference type="PANTHER" id="PTHR44936">
    <property type="entry name" value="SENSOR PROTEIN CREC"/>
    <property type="match status" value="1"/>
</dbReference>
<dbReference type="InterPro" id="IPR000700">
    <property type="entry name" value="PAS-assoc_C"/>
</dbReference>
<keyword evidence="4" id="KW-0547">Nucleotide-binding</keyword>
<dbReference type="SUPFAM" id="SSF55785">
    <property type="entry name" value="PYP-like sensor domain (PAS domain)"/>
    <property type="match status" value="1"/>
</dbReference>
<dbReference type="InterPro" id="IPR036890">
    <property type="entry name" value="HATPase_C_sf"/>
</dbReference>
<dbReference type="NCBIfam" id="TIGR00229">
    <property type="entry name" value="sensory_box"/>
    <property type="match status" value="1"/>
</dbReference>
<dbReference type="CDD" id="cd00130">
    <property type="entry name" value="PAS"/>
    <property type="match status" value="1"/>
</dbReference>
<evidence type="ECO:0000256" key="6">
    <source>
        <dbReference type="ARBA" id="ARBA00022840"/>
    </source>
</evidence>
<feature type="domain" description="Histidine kinase" evidence="7">
    <location>
        <begin position="140"/>
        <end position="348"/>
    </location>
</feature>
<protein>
    <recommendedName>
        <fullName evidence="2">histidine kinase</fullName>
        <ecNumber evidence="2">2.7.13.3</ecNumber>
    </recommendedName>
</protein>
<dbReference type="InterPro" id="IPR003594">
    <property type="entry name" value="HATPase_dom"/>
</dbReference>
<feature type="domain" description="PAC" evidence="9">
    <location>
        <begin position="85"/>
        <end position="136"/>
    </location>
</feature>
<dbReference type="Gene3D" id="3.30.450.20">
    <property type="entry name" value="PAS domain"/>
    <property type="match status" value="1"/>
</dbReference>
<gene>
    <name evidence="10" type="ORF">SAMN05421858_2037</name>
</gene>
<dbReference type="InterPro" id="IPR004358">
    <property type="entry name" value="Sig_transdc_His_kin-like_C"/>
</dbReference>
<evidence type="ECO:0000256" key="4">
    <source>
        <dbReference type="ARBA" id="ARBA00022741"/>
    </source>
</evidence>
<dbReference type="PRINTS" id="PR00344">
    <property type="entry name" value="BCTRLSENSOR"/>
</dbReference>
<dbReference type="GO" id="GO:0004673">
    <property type="term" value="F:protein histidine kinase activity"/>
    <property type="evidence" value="ECO:0007669"/>
    <property type="project" value="UniProtKB-EC"/>
</dbReference>
<dbReference type="PROSITE" id="PS50112">
    <property type="entry name" value="PAS"/>
    <property type="match status" value="1"/>
</dbReference>
<evidence type="ECO:0000313" key="11">
    <source>
        <dbReference type="Proteomes" id="UP000186914"/>
    </source>
</evidence>
<evidence type="ECO:0000256" key="1">
    <source>
        <dbReference type="ARBA" id="ARBA00000085"/>
    </source>
</evidence>
<proteinExistence type="predicted"/>
<evidence type="ECO:0000259" key="7">
    <source>
        <dbReference type="PROSITE" id="PS50109"/>
    </source>
</evidence>
<dbReference type="Gene3D" id="3.30.565.10">
    <property type="entry name" value="Histidine kinase-like ATPase, C-terminal domain"/>
    <property type="match status" value="1"/>
</dbReference>
<dbReference type="Proteomes" id="UP000186914">
    <property type="component" value="Unassembled WGS sequence"/>
</dbReference>
<dbReference type="SMART" id="SM00387">
    <property type="entry name" value="HATPase_c"/>
    <property type="match status" value="1"/>
</dbReference>
<sequence length="362" mass="39903">MVSLSTAYRDMVSSDPAIYKTAFRETKNPAVITDASFVIQDVNEACVDFTGYSRDELVGDTPMNLFSEPAVYEAMIESLSKGEPWVGGFETTMKDGRMIYGRGSCVPIRTGGELRGYAGFFTDLTERRQYEQSLRILNRVLRHNLRNDANVVLGHVDIVADELEDEKLVKSLSTARKRIDSIVKYAETARNLDELLSERTDPSLTPVRLDELLRIELDAARKLYPEAEFTAELGSAPVLVAADDAIGTAIKAVFENAVEHNNSAAPTVTVHLDGDDSVATLTVADDGPGISPDDHDLIFGREEISPLHHGQGLDLFFVDRLLEKYGGDIWVEDSDDGAVFKLQFRMLAADDVEAESECSNAE</sequence>
<keyword evidence="6" id="KW-0067">ATP-binding</keyword>
<dbReference type="PROSITE" id="PS50113">
    <property type="entry name" value="PAC"/>
    <property type="match status" value="1"/>
</dbReference>
<dbReference type="EMBL" id="FTNO01000001">
    <property type="protein sequence ID" value="SIR26375.1"/>
    <property type="molecule type" value="Genomic_DNA"/>
</dbReference>
<dbReference type="Pfam" id="PF02518">
    <property type="entry name" value="HATPase_c"/>
    <property type="match status" value="1"/>
</dbReference>
<evidence type="ECO:0000259" key="8">
    <source>
        <dbReference type="PROSITE" id="PS50112"/>
    </source>
</evidence>
<dbReference type="InterPro" id="IPR005467">
    <property type="entry name" value="His_kinase_dom"/>
</dbReference>
<organism evidence="10 11">
    <name type="scientific">Haladaptatus litoreus</name>
    <dbReference type="NCBI Taxonomy" id="553468"/>
    <lineage>
        <taxon>Archaea</taxon>
        <taxon>Methanobacteriati</taxon>
        <taxon>Methanobacteriota</taxon>
        <taxon>Stenosarchaea group</taxon>
        <taxon>Halobacteria</taxon>
        <taxon>Halobacteriales</taxon>
        <taxon>Haladaptataceae</taxon>
        <taxon>Haladaptatus</taxon>
    </lineage>
</organism>
<feature type="domain" description="PAS" evidence="8">
    <location>
        <begin position="15"/>
        <end position="81"/>
    </location>
</feature>
<comment type="catalytic activity">
    <reaction evidence="1">
        <text>ATP + protein L-histidine = ADP + protein N-phospho-L-histidine.</text>
        <dbReference type="EC" id="2.7.13.3"/>
    </reaction>
</comment>
<dbReference type="InterPro" id="IPR035965">
    <property type="entry name" value="PAS-like_dom_sf"/>
</dbReference>
<dbReference type="PANTHER" id="PTHR44936:SF10">
    <property type="entry name" value="SENSOR PROTEIN RSTB"/>
    <property type="match status" value="1"/>
</dbReference>
<evidence type="ECO:0000256" key="2">
    <source>
        <dbReference type="ARBA" id="ARBA00012438"/>
    </source>
</evidence>
<evidence type="ECO:0000256" key="3">
    <source>
        <dbReference type="ARBA" id="ARBA00022679"/>
    </source>
</evidence>
<reference evidence="11" key="1">
    <citation type="submission" date="2017-01" db="EMBL/GenBank/DDBJ databases">
        <authorList>
            <person name="Varghese N."/>
            <person name="Submissions S."/>
        </authorList>
    </citation>
    <scope>NUCLEOTIDE SEQUENCE [LARGE SCALE GENOMIC DNA]</scope>
    <source>
        <strain evidence="11">CGMCC 1.7737</strain>
    </source>
</reference>
<dbReference type="AlphaFoldDB" id="A0A1N6ZHS4"/>
<evidence type="ECO:0000259" key="9">
    <source>
        <dbReference type="PROSITE" id="PS50113"/>
    </source>
</evidence>
<dbReference type="Pfam" id="PF13426">
    <property type="entry name" value="PAS_9"/>
    <property type="match status" value="1"/>
</dbReference>
<name>A0A1N6ZHS4_9EURY</name>
<dbReference type="GO" id="GO:0005524">
    <property type="term" value="F:ATP binding"/>
    <property type="evidence" value="ECO:0007669"/>
    <property type="project" value="UniProtKB-KW"/>
</dbReference>
<dbReference type="SMART" id="SM00091">
    <property type="entry name" value="PAS"/>
    <property type="match status" value="1"/>
</dbReference>
<dbReference type="InterPro" id="IPR050980">
    <property type="entry name" value="2C_sensor_his_kinase"/>
</dbReference>
<keyword evidence="5" id="KW-0418">Kinase</keyword>
<accession>A0A1N6ZHS4</accession>